<dbReference type="Pfam" id="PF14415">
    <property type="entry name" value="DUF4424"/>
    <property type="match status" value="1"/>
</dbReference>
<evidence type="ECO:0000313" key="4">
    <source>
        <dbReference type="Proteomes" id="UP000295722"/>
    </source>
</evidence>
<evidence type="ECO:0000256" key="1">
    <source>
        <dbReference type="SAM" id="SignalP"/>
    </source>
</evidence>
<evidence type="ECO:0000259" key="2">
    <source>
        <dbReference type="Pfam" id="PF14415"/>
    </source>
</evidence>
<feature type="chain" id="PRO_5020464043" evidence="1">
    <location>
        <begin position="40"/>
        <end position="316"/>
    </location>
</feature>
<dbReference type="OrthoDB" id="9088702at2"/>
<organism evidence="3 4">
    <name type="scientific">Paraburkholderia silviterrae</name>
    <dbReference type="NCBI Taxonomy" id="2528715"/>
    <lineage>
        <taxon>Bacteria</taxon>
        <taxon>Pseudomonadati</taxon>
        <taxon>Pseudomonadota</taxon>
        <taxon>Betaproteobacteria</taxon>
        <taxon>Burkholderiales</taxon>
        <taxon>Burkholderiaceae</taxon>
        <taxon>Paraburkholderia</taxon>
    </lineage>
</organism>
<sequence length="316" mass="34036">MRRLPLLHSSRRGKLREVKCFISAVFALFLSSAVTIASANDSENAETLTIGGRVSNPIPIDAAISLGGDNISISARLENQNTESIQYGFFAYTQLFQKFGEAETYADKTFSDLRVEVDGKPLALTSDSRAFFLGQDITHALTGAGIAPIPNAGVDDDRLTSVPEQMGVKLKDGSDWEGQVLYSWQTLVPASEAREMTIRYKSLPQFELADISGARFNRLVGQHCGDASMVAKQVRKMKPNLRAVVLQKYVAPVSFFKSASVTLTVGQPTENSLGAHPLLALVCGVTVPNGSFLPIKGVIGESDARISILVISAPAM</sequence>
<feature type="domain" description="DUF4424" evidence="2">
    <location>
        <begin position="106"/>
        <end position="203"/>
    </location>
</feature>
<keyword evidence="4" id="KW-1185">Reference proteome</keyword>
<dbReference type="EMBL" id="SMRP01000016">
    <property type="protein sequence ID" value="TDG20351.1"/>
    <property type="molecule type" value="Genomic_DNA"/>
</dbReference>
<accession>A0A4R5M3P2</accession>
<name>A0A4R5M3P2_9BURK</name>
<reference evidence="3 4" key="1">
    <citation type="submission" date="2019-03" db="EMBL/GenBank/DDBJ databases">
        <title>Paraburkholderia sp. 4M-K11, isolated from subtropical forest soil.</title>
        <authorList>
            <person name="Gao Z.-H."/>
            <person name="Qiu L.-H."/>
        </authorList>
    </citation>
    <scope>NUCLEOTIDE SEQUENCE [LARGE SCALE GENOMIC DNA]</scope>
    <source>
        <strain evidence="3 4">4M-K11</strain>
    </source>
</reference>
<dbReference type="Proteomes" id="UP000295722">
    <property type="component" value="Unassembled WGS sequence"/>
</dbReference>
<protein>
    <submittedName>
        <fullName evidence="3">DUF4424 domain-containing protein</fullName>
    </submittedName>
</protein>
<feature type="signal peptide" evidence="1">
    <location>
        <begin position="1"/>
        <end position="39"/>
    </location>
</feature>
<keyword evidence="1" id="KW-0732">Signal</keyword>
<dbReference type="AlphaFoldDB" id="A0A4R5M3P2"/>
<evidence type="ECO:0000313" key="3">
    <source>
        <dbReference type="EMBL" id="TDG20351.1"/>
    </source>
</evidence>
<proteinExistence type="predicted"/>
<gene>
    <name evidence="3" type="ORF">EYW47_26235</name>
</gene>
<dbReference type="InterPro" id="IPR025538">
    <property type="entry name" value="DUF4424"/>
</dbReference>
<comment type="caution">
    <text evidence="3">The sequence shown here is derived from an EMBL/GenBank/DDBJ whole genome shotgun (WGS) entry which is preliminary data.</text>
</comment>